<dbReference type="Proteomes" id="UP000579250">
    <property type="component" value="Unassembled WGS sequence"/>
</dbReference>
<sequence>PPPPPPPPPPARVSGEAQILAEGLDQVVERIRRDMAKLPDAEFQITWRSLQ</sequence>
<gene>
    <name evidence="1" type="ORF">HGB48_17125</name>
</gene>
<evidence type="ECO:0000313" key="2">
    <source>
        <dbReference type="Proteomes" id="UP000579250"/>
    </source>
</evidence>
<organism evidence="1 2">
    <name type="scientific">Actinomadura latina</name>
    <dbReference type="NCBI Taxonomy" id="163603"/>
    <lineage>
        <taxon>Bacteria</taxon>
        <taxon>Bacillati</taxon>
        <taxon>Actinomycetota</taxon>
        <taxon>Actinomycetes</taxon>
        <taxon>Streptosporangiales</taxon>
        <taxon>Thermomonosporaceae</taxon>
        <taxon>Actinomadura</taxon>
    </lineage>
</organism>
<name>A0A846Z2S2_9ACTN</name>
<dbReference type="AlphaFoldDB" id="A0A846Z2S2"/>
<reference evidence="1 2" key="1">
    <citation type="submission" date="2020-04" db="EMBL/GenBank/DDBJ databases">
        <title>MicrobeNet Type strains.</title>
        <authorList>
            <person name="Nicholson A.C."/>
        </authorList>
    </citation>
    <scope>NUCLEOTIDE SEQUENCE [LARGE SCALE GENOMIC DNA]</scope>
    <source>
        <strain evidence="1 2">ATCC BAA-277</strain>
    </source>
</reference>
<feature type="non-terminal residue" evidence="1">
    <location>
        <position position="1"/>
    </location>
</feature>
<dbReference type="EMBL" id="JAAXPI010000021">
    <property type="protein sequence ID" value="NKZ05452.1"/>
    <property type="molecule type" value="Genomic_DNA"/>
</dbReference>
<proteinExistence type="predicted"/>
<comment type="caution">
    <text evidence="1">The sequence shown here is derived from an EMBL/GenBank/DDBJ whole genome shotgun (WGS) entry which is preliminary data.</text>
</comment>
<accession>A0A846Z2S2</accession>
<keyword evidence="2" id="KW-1185">Reference proteome</keyword>
<evidence type="ECO:0000313" key="1">
    <source>
        <dbReference type="EMBL" id="NKZ05452.1"/>
    </source>
</evidence>
<protein>
    <submittedName>
        <fullName evidence="1">Uncharacterized protein</fullName>
    </submittedName>
</protein>